<dbReference type="EMBL" id="ADNY01000013">
    <property type="protein sequence ID" value="EFG55948.1"/>
    <property type="molecule type" value="Genomic_DNA"/>
</dbReference>
<organism evidence="1 2">
    <name type="scientific">Lactobacillus amylolyticus DSM 11664</name>
    <dbReference type="NCBI Taxonomy" id="585524"/>
    <lineage>
        <taxon>Bacteria</taxon>
        <taxon>Bacillati</taxon>
        <taxon>Bacillota</taxon>
        <taxon>Bacilli</taxon>
        <taxon>Lactobacillales</taxon>
        <taxon>Lactobacillaceae</taxon>
        <taxon>Lactobacillus</taxon>
    </lineage>
</organism>
<dbReference type="PATRIC" id="fig|585524.9.peg.1007"/>
<evidence type="ECO:0000313" key="1">
    <source>
        <dbReference type="EMBL" id="EFG55948.1"/>
    </source>
</evidence>
<name>D4YSD3_9LACO</name>
<dbReference type="AlphaFoldDB" id="D4YSD3"/>
<sequence length="76" mass="9229">MLANIEARYARFYYQDNQRDEFEKALNYLNRLSDSKLILLQKLTVKYYQARLEHQSEKAEQIKYLLEISGYQLNSF</sequence>
<protein>
    <submittedName>
        <fullName evidence="1">Uncharacterized protein</fullName>
    </submittedName>
</protein>
<accession>D4YSD3</accession>
<evidence type="ECO:0000313" key="2">
    <source>
        <dbReference type="Proteomes" id="UP000004069"/>
    </source>
</evidence>
<dbReference type="Proteomes" id="UP000004069">
    <property type="component" value="Unassembled WGS sequence"/>
</dbReference>
<reference evidence="1 2" key="1">
    <citation type="submission" date="2010-04" db="EMBL/GenBank/DDBJ databases">
        <authorList>
            <person name="Muzny D."/>
            <person name="Qin X."/>
            <person name="Deng J."/>
            <person name="Jiang H."/>
            <person name="Liu Y."/>
            <person name="Qu J."/>
            <person name="Song X.-Z."/>
            <person name="Zhang L."/>
            <person name="Thornton R."/>
            <person name="Coyle M."/>
            <person name="Francisco L."/>
            <person name="Jackson L."/>
            <person name="Javaid M."/>
            <person name="Korchina V."/>
            <person name="Kovar C."/>
            <person name="Mata R."/>
            <person name="Mathew T."/>
            <person name="Ngo R."/>
            <person name="Nguyen L."/>
            <person name="Nguyen N."/>
            <person name="Okwuonu G."/>
            <person name="Ongeri F."/>
            <person name="Pham C."/>
            <person name="Simmons D."/>
            <person name="Wilczek-Boney K."/>
            <person name="Hale W."/>
            <person name="Jakkamsetti A."/>
            <person name="Pham P."/>
            <person name="Ruth R."/>
            <person name="San Lucas F."/>
            <person name="Warren J."/>
            <person name="Zhang J."/>
            <person name="Zhao Z."/>
            <person name="Zhou C."/>
            <person name="Zhu D."/>
            <person name="Lee S."/>
            <person name="Bess C."/>
            <person name="Blankenburg K."/>
            <person name="Forbes L."/>
            <person name="Fu Q."/>
            <person name="Gubbala S."/>
            <person name="Hirani K."/>
            <person name="Jayaseelan J.C."/>
            <person name="Lara F."/>
            <person name="Munidasa M."/>
            <person name="Palculict T."/>
            <person name="Patil S."/>
            <person name="Pu L.-L."/>
            <person name="Saada N."/>
            <person name="Tang L."/>
            <person name="Weissenberger G."/>
            <person name="Zhu Y."/>
            <person name="Hemphill L."/>
            <person name="Shang Y."/>
            <person name="Youmans B."/>
            <person name="Ayvaz T."/>
            <person name="Ross M."/>
            <person name="Santibanez J."/>
            <person name="Aqrawi P."/>
            <person name="Gross S."/>
            <person name="Joshi V."/>
            <person name="Fowler G."/>
            <person name="Nazareth L."/>
            <person name="Reid J."/>
            <person name="Worley K."/>
            <person name="Petrosino J."/>
            <person name="Highlander S."/>
            <person name="Gibbs R."/>
        </authorList>
    </citation>
    <scope>NUCLEOTIDE SEQUENCE [LARGE SCALE GENOMIC DNA]</scope>
    <source>
        <strain evidence="1 2">DSM 11664</strain>
    </source>
</reference>
<proteinExistence type="predicted"/>
<comment type="caution">
    <text evidence="1">The sequence shown here is derived from an EMBL/GenBank/DDBJ whole genome shotgun (WGS) entry which is preliminary data.</text>
</comment>
<keyword evidence="2" id="KW-1185">Reference proteome</keyword>
<gene>
    <name evidence="1" type="ORF">HMPREF0493_0411</name>
</gene>